<evidence type="ECO:0000313" key="3">
    <source>
        <dbReference type="Proteomes" id="UP000707206"/>
    </source>
</evidence>
<organism evidence="2 3">
    <name type="scientific">Pelagihabitans pacificus</name>
    <dbReference type="NCBI Taxonomy" id="2696054"/>
    <lineage>
        <taxon>Bacteria</taxon>
        <taxon>Pseudomonadati</taxon>
        <taxon>Bacteroidota</taxon>
        <taxon>Flavobacteriia</taxon>
        <taxon>Flavobacteriales</taxon>
        <taxon>Flavobacteriaceae</taxon>
        <taxon>Pelagihabitans</taxon>
    </lineage>
</organism>
<sequence>MDIALLMIGLLLMLVGILGSFLPVLPGPPVSWLGLLLLSLTEAVPDDWWFLGITAVIALVVFALDYIIPAIGTKKFGGTRAGMIGTTIGLIVGLILPIPGGIIIGPFLGALIGELSNKADRRTALTAAFGSFLGFLTGTFMKFLVSIIFLGLFLSTAWDYKAALFPFFD</sequence>
<name>A0A967AT38_9FLAO</name>
<dbReference type="AlphaFoldDB" id="A0A967AT38"/>
<keyword evidence="3" id="KW-1185">Reference proteome</keyword>
<protein>
    <submittedName>
        <fullName evidence="2">DUF456 family protein</fullName>
    </submittedName>
</protein>
<dbReference type="RefSeq" id="WP_152572961.1">
    <property type="nucleotide sequence ID" value="NZ_VIKU02000001.1"/>
</dbReference>
<dbReference type="Proteomes" id="UP000707206">
    <property type="component" value="Unassembled WGS sequence"/>
</dbReference>
<evidence type="ECO:0000256" key="1">
    <source>
        <dbReference type="SAM" id="Phobius"/>
    </source>
</evidence>
<comment type="caution">
    <text evidence="2">The sequence shown here is derived from an EMBL/GenBank/DDBJ whole genome shotgun (WGS) entry which is preliminary data.</text>
</comment>
<accession>A0A967AT38</accession>
<keyword evidence="1" id="KW-1133">Transmembrane helix</keyword>
<proteinExistence type="predicted"/>
<evidence type="ECO:0000313" key="2">
    <source>
        <dbReference type="EMBL" id="NHF58468.1"/>
    </source>
</evidence>
<dbReference type="Pfam" id="PF04306">
    <property type="entry name" value="DUF456"/>
    <property type="match status" value="1"/>
</dbReference>
<reference evidence="2" key="1">
    <citation type="submission" date="2019-07" db="EMBL/GenBank/DDBJ databases">
        <authorList>
            <person name="De-Chao Zhang Q."/>
        </authorList>
    </citation>
    <scope>NUCLEOTIDE SEQUENCE</scope>
    <source>
        <strain evidence="2">TP-CH-4</strain>
    </source>
</reference>
<keyword evidence="1" id="KW-0472">Membrane</keyword>
<gene>
    <name evidence="2" type="ORF">FK220_003910</name>
</gene>
<dbReference type="PANTHER" id="PTHR39165:SF1">
    <property type="entry name" value="DUF456 DOMAIN-CONTAINING PROTEIN"/>
    <property type="match status" value="1"/>
</dbReference>
<keyword evidence="1" id="KW-0812">Transmembrane</keyword>
<feature type="transmembrane region" description="Helical" evidence="1">
    <location>
        <begin position="48"/>
        <end position="68"/>
    </location>
</feature>
<reference evidence="2" key="2">
    <citation type="submission" date="2020-03" db="EMBL/GenBank/DDBJ databases">
        <title>Flavobacteriaceae bacterium strain TP-CH-4, a member of the family Flavobacteriaceae isolated from a deep-sea seamount.</title>
        <authorList>
            <person name="Zhang D.-C."/>
        </authorList>
    </citation>
    <scope>NUCLEOTIDE SEQUENCE</scope>
    <source>
        <strain evidence="2">TP-CH-4</strain>
    </source>
</reference>
<feature type="transmembrane region" description="Helical" evidence="1">
    <location>
        <begin position="88"/>
        <end position="112"/>
    </location>
</feature>
<dbReference type="InterPro" id="IPR007403">
    <property type="entry name" value="DUF456"/>
</dbReference>
<dbReference type="PANTHER" id="PTHR39165">
    <property type="entry name" value="IG HYPOTHETICAL 17883"/>
    <property type="match status" value="1"/>
</dbReference>
<dbReference type="EMBL" id="VIKU02000001">
    <property type="protein sequence ID" value="NHF58468.1"/>
    <property type="molecule type" value="Genomic_DNA"/>
</dbReference>
<feature type="transmembrane region" description="Helical" evidence="1">
    <location>
        <begin position="132"/>
        <end position="154"/>
    </location>
</feature>